<evidence type="ECO:0000313" key="1">
    <source>
        <dbReference type="EMBL" id="KAJ8352522.1"/>
    </source>
</evidence>
<comment type="caution">
    <text evidence="1">The sequence shown here is derived from an EMBL/GenBank/DDBJ whole genome shotgun (WGS) entry which is preliminary data.</text>
</comment>
<name>A0A9Q1F799_SYNKA</name>
<gene>
    <name evidence="1" type="ORF">SKAU_G00239980</name>
</gene>
<dbReference type="EMBL" id="JAINUF010000008">
    <property type="protein sequence ID" value="KAJ8352522.1"/>
    <property type="molecule type" value="Genomic_DNA"/>
</dbReference>
<proteinExistence type="predicted"/>
<reference evidence="1" key="1">
    <citation type="journal article" date="2023" name="Science">
        <title>Genome structures resolve the early diversification of teleost fishes.</title>
        <authorList>
            <person name="Parey E."/>
            <person name="Louis A."/>
            <person name="Montfort J."/>
            <person name="Bouchez O."/>
            <person name="Roques C."/>
            <person name="Iampietro C."/>
            <person name="Lluch J."/>
            <person name="Castinel A."/>
            <person name="Donnadieu C."/>
            <person name="Desvignes T."/>
            <person name="Floi Bucao C."/>
            <person name="Jouanno E."/>
            <person name="Wen M."/>
            <person name="Mejri S."/>
            <person name="Dirks R."/>
            <person name="Jansen H."/>
            <person name="Henkel C."/>
            <person name="Chen W.J."/>
            <person name="Zahm M."/>
            <person name="Cabau C."/>
            <person name="Klopp C."/>
            <person name="Thompson A.W."/>
            <person name="Robinson-Rechavi M."/>
            <person name="Braasch I."/>
            <person name="Lecointre G."/>
            <person name="Bobe J."/>
            <person name="Postlethwait J.H."/>
            <person name="Berthelot C."/>
            <person name="Roest Crollius H."/>
            <person name="Guiguen Y."/>
        </authorList>
    </citation>
    <scope>NUCLEOTIDE SEQUENCE</scope>
    <source>
        <strain evidence="1">WJC10195</strain>
    </source>
</reference>
<evidence type="ECO:0000313" key="2">
    <source>
        <dbReference type="Proteomes" id="UP001152622"/>
    </source>
</evidence>
<sequence length="151" mass="16139">MRGPRDKGGAPASVSLGGRRTLFLIPIRRSLGEGFPVHLRVTAPPLISQNEHFAYRHLSHSLYHRVCSGTGTRTPNEAHLSARVTAAGEEAAGLGQWDGILPHSLIAGEGGLLGGAGLPWLRVATCGQHEERSEETSCAQPCDPAAWSWEM</sequence>
<keyword evidence="2" id="KW-1185">Reference proteome</keyword>
<dbReference type="Proteomes" id="UP001152622">
    <property type="component" value="Chromosome 8"/>
</dbReference>
<protein>
    <submittedName>
        <fullName evidence="1">Uncharacterized protein</fullName>
    </submittedName>
</protein>
<dbReference type="AlphaFoldDB" id="A0A9Q1F799"/>
<accession>A0A9Q1F799</accession>
<organism evidence="1 2">
    <name type="scientific">Synaphobranchus kaupii</name>
    <name type="common">Kaup's arrowtooth eel</name>
    <dbReference type="NCBI Taxonomy" id="118154"/>
    <lineage>
        <taxon>Eukaryota</taxon>
        <taxon>Metazoa</taxon>
        <taxon>Chordata</taxon>
        <taxon>Craniata</taxon>
        <taxon>Vertebrata</taxon>
        <taxon>Euteleostomi</taxon>
        <taxon>Actinopterygii</taxon>
        <taxon>Neopterygii</taxon>
        <taxon>Teleostei</taxon>
        <taxon>Anguilliformes</taxon>
        <taxon>Synaphobranchidae</taxon>
        <taxon>Synaphobranchus</taxon>
    </lineage>
</organism>